<keyword evidence="2" id="KW-1133">Transmembrane helix</keyword>
<evidence type="ECO:0000256" key="3">
    <source>
        <dbReference type="SAM" id="SignalP"/>
    </source>
</evidence>
<feature type="chain" id="PRO_5041977229" description="Mid2 domain-containing protein" evidence="3">
    <location>
        <begin position="23"/>
        <end position="306"/>
    </location>
</feature>
<proteinExistence type="predicted"/>
<accession>A0AAD7BMP9</accession>
<comment type="caution">
    <text evidence="4">The sequence shown here is derived from an EMBL/GenBank/DDBJ whole genome shotgun (WGS) entry which is preliminary data.</text>
</comment>
<evidence type="ECO:0000256" key="2">
    <source>
        <dbReference type="SAM" id="Phobius"/>
    </source>
</evidence>
<name>A0AAD7BMP9_9AGAR</name>
<feature type="signal peptide" evidence="3">
    <location>
        <begin position="1"/>
        <end position="22"/>
    </location>
</feature>
<dbReference type="Proteomes" id="UP001221142">
    <property type="component" value="Unassembled WGS sequence"/>
</dbReference>
<organism evidence="4 5">
    <name type="scientific">Roridomyces roridus</name>
    <dbReference type="NCBI Taxonomy" id="1738132"/>
    <lineage>
        <taxon>Eukaryota</taxon>
        <taxon>Fungi</taxon>
        <taxon>Dikarya</taxon>
        <taxon>Basidiomycota</taxon>
        <taxon>Agaricomycotina</taxon>
        <taxon>Agaricomycetes</taxon>
        <taxon>Agaricomycetidae</taxon>
        <taxon>Agaricales</taxon>
        <taxon>Marasmiineae</taxon>
        <taxon>Mycenaceae</taxon>
        <taxon>Roridomyces</taxon>
    </lineage>
</organism>
<feature type="transmembrane region" description="Helical" evidence="2">
    <location>
        <begin position="241"/>
        <end position="265"/>
    </location>
</feature>
<dbReference type="AlphaFoldDB" id="A0AAD7BMP9"/>
<evidence type="ECO:0000256" key="1">
    <source>
        <dbReference type="SAM" id="MobiDB-lite"/>
    </source>
</evidence>
<dbReference type="EMBL" id="JARKIF010000012">
    <property type="protein sequence ID" value="KAJ7625686.1"/>
    <property type="molecule type" value="Genomic_DNA"/>
</dbReference>
<reference evidence="4" key="1">
    <citation type="submission" date="2023-03" db="EMBL/GenBank/DDBJ databases">
        <title>Massive genome expansion in bonnet fungi (Mycena s.s.) driven by repeated elements and novel gene families across ecological guilds.</title>
        <authorList>
            <consortium name="Lawrence Berkeley National Laboratory"/>
            <person name="Harder C.B."/>
            <person name="Miyauchi S."/>
            <person name="Viragh M."/>
            <person name="Kuo A."/>
            <person name="Thoen E."/>
            <person name="Andreopoulos B."/>
            <person name="Lu D."/>
            <person name="Skrede I."/>
            <person name="Drula E."/>
            <person name="Henrissat B."/>
            <person name="Morin E."/>
            <person name="Kohler A."/>
            <person name="Barry K."/>
            <person name="LaButti K."/>
            <person name="Morin E."/>
            <person name="Salamov A."/>
            <person name="Lipzen A."/>
            <person name="Mereny Z."/>
            <person name="Hegedus B."/>
            <person name="Baldrian P."/>
            <person name="Stursova M."/>
            <person name="Weitz H."/>
            <person name="Taylor A."/>
            <person name="Grigoriev I.V."/>
            <person name="Nagy L.G."/>
            <person name="Martin F."/>
            <person name="Kauserud H."/>
        </authorList>
    </citation>
    <scope>NUCLEOTIDE SEQUENCE</scope>
    <source>
        <strain evidence="4">9284</strain>
    </source>
</reference>
<keyword evidence="3" id="KW-0732">Signal</keyword>
<keyword evidence="5" id="KW-1185">Reference proteome</keyword>
<keyword evidence="2" id="KW-0812">Transmembrane</keyword>
<feature type="region of interest" description="Disordered" evidence="1">
    <location>
        <begin position="204"/>
        <end position="231"/>
    </location>
</feature>
<evidence type="ECO:0000313" key="5">
    <source>
        <dbReference type="Proteomes" id="UP001221142"/>
    </source>
</evidence>
<evidence type="ECO:0008006" key="6">
    <source>
        <dbReference type="Google" id="ProtNLM"/>
    </source>
</evidence>
<feature type="region of interest" description="Disordered" evidence="1">
    <location>
        <begin position="271"/>
        <end position="306"/>
    </location>
</feature>
<sequence>MSSFPFLSLTVVVFVLTGLSTGATVTATIDDTRGDSQTGAMPVYLPVGAFSSDTTDWEGPVDPDPTQAFDGTWQAVGPSASVTLSFTGTGIDVFCILANTLPTDLSFTLDGAPYYPSFSRTPDASAPDLMYGEQGRVLSIDGLDQVAHQLVIAPNPPAGSNDTLFLFDYARYRFDDEAAPSVGLTVIPPQISLTSASFSDATSTTAPSLTASSSSPSSRPSTSTSALGSTSPIAPSKHVKVLLATLIPAFLLLLASCAVIALLLLRRRPRRGSGSEQQGTVGIRGGDYQAGHRGGASPSGVRGFPP</sequence>
<feature type="compositionally biased region" description="Low complexity" evidence="1">
    <location>
        <begin position="204"/>
        <end position="226"/>
    </location>
</feature>
<gene>
    <name evidence="4" type="ORF">FB45DRAFT_70725</name>
</gene>
<keyword evidence="2" id="KW-0472">Membrane</keyword>
<protein>
    <recommendedName>
        <fullName evidence="6">Mid2 domain-containing protein</fullName>
    </recommendedName>
</protein>
<evidence type="ECO:0000313" key="4">
    <source>
        <dbReference type="EMBL" id="KAJ7625686.1"/>
    </source>
</evidence>